<gene>
    <name evidence="2" type="ORF">HUK38_11160</name>
</gene>
<evidence type="ECO:0000256" key="1">
    <source>
        <dbReference type="SAM" id="Phobius"/>
    </source>
</evidence>
<keyword evidence="3" id="KW-1185">Reference proteome</keyword>
<dbReference type="Proteomes" id="UP000548632">
    <property type="component" value="Unassembled WGS sequence"/>
</dbReference>
<organism evidence="2 3">
    <name type="scientific">Thiospirillum jenense</name>
    <dbReference type="NCBI Taxonomy" id="1653858"/>
    <lineage>
        <taxon>Bacteria</taxon>
        <taxon>Pseudomonadati</taxon>
        <taxon>Pseudomonadota</taxon>
        <taxon>Gammaproteobacteria</taxon>
        <taxon>Chromatiales</taxon>
        <taxon>Chromatiaceae</taxon>
        <taxon>Thiospirillum</taxon>
    </lineage>
</organism>
<accession>A0A839HMU7</accession>
<dbReference type="EMBL" id="JABVCQ010000025">
    <property type="protein sequence ID" value="MBB1126782.1"/>
    <property type="molecule type" value="Genomic_DNA"/>
</dbReference>
<protein>
    <submittedName>
        <fullName evidence="2">Uncharacterized protein</fullName>
    </submittedName>
</protein>
<evidence type="ECO:0000313" key="2">
    <source>
        <dbReference type="EMBL" id="MBB1126782.1"/>
    </source>
</evidence>
<dbReference type="AlphaFoldDB" id="A0A839HMU7"/>
<feature type="transmembrane region" description="Helical" evidence="1">
    <location>
        <begin position="246"/>
        <end position="265"/>
    </location>
</feature>
<comment type="caution">
    <text evidence="2">The sequence shown here is derived from an EMBL/GenBank/DDBJ whole genome shotgun (WGS) entry which is preliminary data.</text>
</comment>
<sequence>MKYFFMTAGAFAQCDYQWWQLLDGQKNLIEVNASDLPSIQPFTSLDAWLDGDPSSYSLLLWHNADNLFLFLSNLPTRRQDYQQRFIRNSVILFSENEKEMAIIRYLTVKAIELPLEVASVLDETLTESDITKTSEKSWFCFNLNIWQRYVENIQIGTYKKPERDWDKLDFRIAKDTDDRRKDICSYLAKQSDFSKQPEILVLITKYKSPDFYFEHYQKFGAVLTNLESSEDWRKKKRTLISSVKKILTSYWLPIVILMFFASAIIQNHLHY</sequence>
<name>A0A839HMU7_9GAMM</name>
<reference evidence="2 3" key="1">
    <citation type="journal article" date="2020" name="Arch. Microbiol.">
        <title>The genome sequence of the giant phototrophic gammaproteobacterium Thiospirillum jenense gives insight into its physiological properties and phylogenetic relationships.</title>
        <authorList>
            <person name="Imhoff J.F."/>
            <person name="Meyer T.E."/>
            <person name="Kyndt J.A."/>
        </authorList>
    </citation>
    <scope>NUCLEOTIDE SEQUENCE [LARGE SCALE GENOMIC DNA]</scope>
    <source>
        <strain evidence="2 3">DSM 216</strain>
    </source>
</reference>
<proteinExistence type="predicted"/>
<keyword evidence="1" id="KW-1133">Transmembrane helix</keyword>
<keyword evidence="1" id="KW-0472">Membrane</keyword>
<evidence type="ECO:0000313" key="3">
    <source>
        <dbReference type="Proteomes" id="UP000548632"/>
    </source>
</evidence>
<keyword evidence="1" id="KW-0812">Transmembrane</keyword>